<comment type="similarity">
    <text evidence="2">Belongs to the ammonium transporter (TC 2.A.49) family. Rh subfamily.</text>
</comment>
<comment type="subcellular location">
    <subcellularLocation>
        <location evidence="1">Cell membrane</location>
        <topology evidence="1">Multi-pass membrane protein</topology>
    </subcellularLocation>
</comment>
<dbReference type="AlphaFoldDB" id="A0A7K4LZZ9"/>
<sequence length="247" mass="25766">SMIGADFCAGAVLVSIGAVLGQGNPLQLLLLSLLEVPMFSANEYVLLHVLGVSDNGGSLTVHTFGAYFGLTLSRFLRRHRADKREQRQDTGDSPDILTAVGTVCLWIFWPGFVSAAAVPAGVEPWAELNTYLAMAASTLATFVVSPLLREEGTPSMSQVQDATVAGAVAMGMAGEMLLAPFGTLVAGFLAGLIPLLSSRFLAPILCQKLSIQDARSIHGVHGVPGILGTLLGTLLTALATADAYGDR</sequence>
<dbReference type="Proteomes" id="UP000534426">
    <property type="component" value="Unassembled WGS sequence"/>
</dbReference>
<dbReference type="InterPro" id="IPR029020">
    <property type="entry name" value="Ammonium/urea_transptr"/>
</dbReference>
<keyword evidence="13" id="KW-1185">Reference proteome</keyword>
<keyword evidence="5 10" id="KW-0812">Transmembrane</keyword>
<dbReference type="GO" id="GO:0097272">
    <property type="term" value="P:ammonium homeostasis"/>
    <property type="evidence" value="ECO:0007669"/>
    <property type="project" value="TreeGrafter"/>
</dbReference>
<name>A0A7K4LZZ9_9AVES</name>
<feature type="transmembrane region" description="Helical" evidence="10">
    <location>
        <begin position="59"/>
        <end position="76"/>
    </location>
</feature>
<gene>
    <name evidence="12" type="primary">Rhbg</name>
    <name evidence="12" type="ORF">CRYUND_R15224</name>
</gene>
<evidence type="ECO:0000256" key="10">
    <source>
        <dbReference type="SAM" id="Phobius"/>
    </source>
</evidence>
<dbReference type="PRINTS" id="PR00342">
    <property type="entry name" value="RHESUSRHD"/>
</dbReference>
<evidence type="ECO:0000256" key="9">
    <source>
        <dbReference type="ARBA" id="ARBA00023180"/>
    </source>
</evidence>
<accession>A0A7K4LZZ9</accession>
<evidence type="ECO:0000256" key="6">
    <source>
        <dbReference type="ARBA" id="ARBA00022989"/>
    </source>
</evidence>
<evidence type="ECO:0000256" key="8">
    <source>
        <dbReference type="ARBA" id="ARBA00023177"/>
    </source>
</evidence>
<feature type="non-terminal residue" evidence="12">
    <location>
        <position position="1"/>
    </location>
</feature>
<dbReference type="PANTHER" id="PTHR11730:SF42">
    <property type="entry name" value="AMMONIUM TRANSPORTER RH TYPE B"/>
    <property type="match status" value="1"/>
</dbReference>
<feature type="transmembrane region" description="Helical" evidence="10">
    <location>
        <begin position="96"/>
        <end position="118"/>
    </location>
</feature>
<dbReference type="EMBL" id="VWPW01028452">
    <property type="protein sequence ID" value="NWJ09840.1"/>
    <property type="molecule type" value="Genomic_DNA"/>
</dbReference>
<evidence type="ECO:0000256" key="4">
    <source>
        <dbReference type="ARBA" id="ARBA00022475"/>
    </source>
</evidence>
<keyword evidence="7 10" id="KW-0472">Membrane</keyword>
<evidence type="ECO:0000256" key="5">
    <source>
        <dbReference type="ARBA" id="ARBA00022692"/>
    </source>
</evidence>
<dbReference type="Gene3D" id="1.10.3430.10">
    <property type="entry name" value="Ammonium transporter AmtB like domains"/>
    <property type="match status" value="1"/>
</dbReference>
<organism evidence="12 13">
    <name type="scientific">Crypturellus undulatus</name>
    <dbReference type="NCBI Taxonomy" id="48396"/>
    <lineage>
        <taxon>Eukaryota</taxon>
        <taxon>Metazoa</taxon>
        <taxon>Chordata</taxon>
        <taxon>Craniata</taxon>
        <taxon>Vertebrata</taxon>
        <taxon>Euteleostomi</taxon>
        <taxon>Archelosauria</taxon>
        <taxon>Archosauria</taxon>
        <taxon>Dinosauria</taxon>
        <taxon>Saurischia</taxon>
        <taxon>Theropoda</taxon>
        <taxon>Coelurosauria</taxon>
        <taxon>Aves</taxon>
        <taxon>Palaeognathae</taxon>
        <taxon>Tinamiformes</taxon>
        <taxon>Tinamidae</taxon>
        <taxon>Crypturellus</taxon>
    </lineage>
</organism>
<dbReference type="SUPFAM" id="SSF111352">
    <property type="entry name" value="Ammonium transporter"/>
    <property type="match status" value="1"/>
</dbReference>
<protein>
    <submittedName>
        <fullName evidence="12">RHBG protein</fullName>
    </submittedName>
</protein>
<reference evidence="12 13" key="1">
    <citation type="submission" date="2019-09" db="EMBL/GenBank/DDBJ databases">
        <title>Bird 10,000 Genomes (B10K) Project - Family phase.</title>
        <authorList>
            <person name="Zhang G."/>
        </authorList>
    </citation>
    <scope>NUCLEOTIDE SEQUENCE [LARGE SCALE GENOMIC DNA]</scope>
    <source>
        <strain evidence="12">B10K-MSB-37135</strain>
        <tissue evidence="12">Heart</tissue>
    </source>
</reference>
<feature type="transmembrane region" description="Helical" evidence="10">
    <location>
        <begin position="222"/>
        <end position="244"/>
    </location>
</feature>
<dbReference type="Pfam" id="PF00909">
    <property type="entry name" value="Ammonium_transp"/>
    <property type="match status" value="1"/>
</dbReference>
<evidence type="ECO:0000256" key="1">
    <source>
        <dbReference type="ARBA" id="ARBA00004651"/>
    </source>
</evidence>
<evidence type="ECO:0000256" key="2">
    <source>
        <dbReference type="ARBA" id="ARBA00011036"/>
    </source>
</evidence>
<comment type="caution">
    <text evidence="12">The sequence shown here is derived from an EMBL/GenBank/DDBJ whole genome shotgun (WGS) entry which is preliminary data.</text>
</comment>
<evidence type="ECO:0000313" key="13">
    <source>
        <dbReference type="Proteomes" id="UP000534426"/>
    </source>
</evidence>
<dbReference type="GO" id="GO:0008519">
    <property type="term" value="F:ammonium channel activity"/>
    <property type="evidence" value="ECO:0007669"/>
    <property type="project" value="InterPro"/>
</dbReference>
<feature type="domain" description="Ammonium transporter AmtB-like" evidence="11">
    <location>
        <begin position="1"/>
        <end position="239"/>
    </location>
</feature>
<dbReference type="InterPro" id="IPR024041">
    <property type="entry name" value="NH4_transpt_AmtB-like_dom"/>
</dbReference>
<evidence type="ECO:0000256" key="3">
    <source>
        <dbReference type="ARBA" id="ARBA00022448"/>
    </source>
</evidence>
<dbReference type="InterPro" id="IPR002229">
    <property type="entry name" value="RhesusRHD"/>
</dbReference>
<feature type="transmembrane region" description="Helical" evidence="10">
    <location>
        <begin position="177"/>
        <end position="202"/>
    </location>
</feature>
<proteinExistence type="inferred from homology"/>
<keyword evidence="9" id="KW-0325">Glycoprotein</keyword>
<evidence type="ECO:0000259" key="11">
    <source>
        <dbReference type="Pfam" id="PF00909"/>
    </source>
</evidence>
<evidence type="ECO:0000313" key="12">
    <source>
        <dbReference type="EMBL" id="NWJ09840.1"/>
    </source>
</evidence>
<evidence type="ECO:0000256" key="7">
    <source>
        <dbReference type="ARBA" id="ARBA00023136"/>
    </source>
</evidence>
<keyword evidence="8" id="KW-0924">Ammonia transport</keyword>
<keyword evidence="6 10" id="KW-1133">Transmembrane helix</keyword>
<feature type="non-terminal residue" evidence="12">
    <location>
        <position position="247"/>
    </location>
</feature>
<dbReference type="PANTHER" id="PTHR11730">
    <property type="entry name" value="AMMONIUM TRANSPORTER"/>
    <property type="match status" value="1"/>
</dbReference>
<keyword evidence="3" id="KW-0813">Transport</keyword>
<keyword evidence="4" id="KW-1003">Cell membrane</keyword>
<dbReference type="GO" id="GO:0005886">
    <property type="term" value="C:plasma membrane"/>
    <property type="evidence" value="ECO:0007669"/>
    <property type="project" value="UniProtKB-SubCell"/>
</dbReference>